<gene>
    <name evidence="2" type="ORF">DCAR_0309789</name>
</gene>
<name>A0AAF0WIJ1_DAUCS</name>
<keyword evidence="3" id="KW-1185">Reference proteome</keyword>
<dbReference type="GO" id="GO:0003824">
    <property type="term" value="F:catalytic activity"/>
    <property type="evidence" value="ECO:0007669"/>
    <property type="project" value="InterPro"/>
</dbReference>
<accession>A0AAF0WIJ1</accession>
<dbReference type="InterPro" id="IPR005135">
    <property type="entry name" value="Endo/exonuclease/phosphatase"/>
</dbReference>
<dbReference type="Pfam" id="PF03372">
    <property type="entry name" value="Exo_endo_phos"/>
    <property type="match status" value="1"/>
</dbReference>
<dbReference type="PANTHER" id="PTHR33710:SF71">
    <property type="entry name" value="ENDONUCLEASE_EXONUCLEASE_PHOSPHATASE DOMAIN-CONTAINING PROTEIN"/>
    <property type="match status" value="1"/>
</dbReference>
<dbReference type="Proteomes" id="UP000077755">
    <property type="component" value="Chromosome 3"/>
</dbReference>
<proteinExistence type="predicted"/>
<evidence type="ECO:0000313" key="2">
    <source>
        <dbReference type="EMBL" id="WOG90545.1"/>
    </source>
</evidence>
<protein>
    <recommendedName>
        <fullName evidence="1">Endonuclease/exonuclease/phosphatase domain-containing protein</fullName>
    </recommendedName>
</protein>
<dbReference type="EMBL" id="CP093345">
    <property type="protein sequence ID" value="WOG90545.1"/>
    <property type="molecule type" value="Genomic_DNA"/>
</dbReference>
<sequence length="586" mass="67536">MLETSVFHKEVKDKDAVPVKVQNSFELLNDDNIVQKSIMESGTEPIIRFTGDLGFNQPSKRKEVSDLILDNQVGLCALIETHVAKGRVNNVFNRMFREWDWISNSDYCLKGCRIVIGWNPAVFDVLEIISSDQVIHCVVTDLETKTSFHCSVVYAANDHVIRRDLWHSLRSYSMLTMTSPWVVMGDFNAILDVSEAQGGVESRSPAVQEFKDCVNYIEVQDVVYSGIHFTWSGAPHGVGVVKKLDRVLANLDFLQKFTGAVSKFLPRGVSDHSPAIVDLKMVRRRGKSSFKFNNFLAYRENFLELVSDTWKKRVGGVKMFQITQKLHKLKKVFKAESWKGGDLSENGKILKAKLEDIQYHLDLSPLDDELRRQEQAVAREYRACKLEEERLFKQRAKVHWLKVGDQNSKFFHRSLLSRRHKKAVLEITNEDGCVIQGDDMNAHFVDFYKRLLGTKDECDKCVGLESVANKLNDQQASDLIRDSRGYLLQFKGSWDEFIREASTRWKGKSLHALINKLILAAVVFHIWLERNRRLFQQKRKQSGQIIAEIDDDIRRKLQGLQVVNSLRVREELSRWDVFIERPSIQS</sequence>
<evidence type="ECO:0000313" key="3">
    <source>
        <dbReference type="Proteomes" id="UP000077755"/>
    </source>
</evidence>
<dbReference type="AlphaFoldDB" id="A0AAF0WIJ1"/>
<reference evidence="2" key="2">
    <citation type="submission" date="2022-03" db="EMBL/GenBank/DDBJ databases">
        <title>Draft title - Genomic analysis of global carrot germplasm unveils the trajectory of domestication and the origin of high carotenoid orange carrot.</title>
        <authorList>
            <person name="Iorizzo M."/>
            <person name="Ellison S."/>
            <person name="Senalik D."/>
            <person name="Macko-Podgorni A."/>
            <person name="Grzebelus D."/>
            <person name="Bostan H."/>
            <person name="Rolling W."/>
            <person name="Curaba J."/>
            <person name="Simon P."/>
        </authorList>
    </citation>
    <scope>NUCLEOTIDE SEQUENCE</scope>
    <source>
        <tissue evidence="2">Leaf</tissue>
    </source>
</reference>
<evidence type="ECO:0000259" key="1">
    <source>
        <dbReference type="Pfam" id="PF03372"/>
    </source>
</evidence>
<organism evidence="2 3">
    <name type="scientific">Daucus carota subsp. sativus</name>
    <name type="common">Carrot</name>
    <dbReference type="NCBI Taxonomy" id="79200"/>
    <lineage>
        <taxon>Eukaryota</taxon>
        <taxon>Viridiplantae</taxon>
        <taxon>Streptophyta</taxon>
        <taxon>Embryophyta</taxon>
        <taxon>Tracheophyta</taxon>
        <taxon>Spermatophyta</taxon>
        <taxon>Magnoliopsida</taxon>
        <taxon>eudicotyledons</taxon>
        <taxon>Gunneridae</taxon>
        <taxon>Pentapetalae</taxon>
        <taxon>asterids</taxon>
        <taxon>campanulids</taxon>
        <taxon>Apiales</taxon>
        <taxon>Apiaceae</taxon>
        <taxon>Apioideae</taxon>
        <taxon>Scandiceae</taxon>
        <taxon>Daucinae</taxon>
        <taxon>Daucus</taxon>
        <taxon>Daucus sect. Daucus</taxon>
    </lineage>
</organism>
<feature type="domain" description="Endonuclease/exonuclease/phosphatase" evidence="1">
    <location>
        <begin position="61"/>
        <end position="272"/>
    </location>
</feature>
<dbReference type="SUPFAM" id="SSF56219">
    <property type="entry name" value="DNase I-like"/>
    <property type="match status" value="1"/>
</dbReference>
<dbReference type="InterPro" id="IPR036691">
    <property type="entry name" value="Endo/exonu/phosph_ase_sf"/>
</dbReference>
<reference evidence="2" key="1">
    <citation type="journal article" date="2016" name="Nat. Genet.">
        <title>A high-quality carrot genome assembly provides new insights into carotenoid accumulation and asterid genome evolution.</title>
        <authorList>
            <person name="Iorizzo M."/>
            <person name="Ellison S."/>
            <person name="Senalik D."/>
            <person name="Zeng P."/>
            <person name="Satapoomin P."/>
            <person name="Huang J."/>
            <person name="Bowman M."/>
            <person name="Iovene M."/>
            <person name="Sanseverino W."/>
            <person name="Cavagnaro P."/>
            <person name="Yildiz M."/>
            <person name="Macko-Podgorni A."/>
            <person name="Moranska E."/>
            <person name="Grzebelus E."/>
            <person name="Grzebelus D."/>
            <person name="Ashrafi H."/>
            <person name="Zheng Z."/>
            <person name="Cheng S."/>
            <person name="Spooner D."/>
            <person name="Van Deynze A."/>
            <person name="Simon P."/>
        </authorList>
    </citation>
    <scope>NUCLEOTIDE SEQUENCE</scope>
    <source>
        <tissue evidence="2">Leaf</tissue>
    </source>
</reference>
<dbReference type="Gene3D" id="3.60.10.10">
    <property type="entry name" value="Endonuclease/exonuclease/phosphatase"/>
    <property type="match status" value="1"/>
</dbReference>
<dbReference type="PANTHER" id="PTHR33710">
    <property type="entry name" value="BNAC02G09200D PROTEIN"/>
    <property type="match status" value="1"/>
</dbReference>